<evidence type="ECO:0000259" key="3">
    <source>
        <dbReference type="PROSITE" id="PS50109"/>
    </source>
</evidence>
<dbReference type="RefSeq" id="WP_349016041.1">
    <property type="nucleotide sequence ID" value="NZ_JBHRTK010000014.1"/>
</dbReference>
<dbReference type="InterPro" id="IPR036890">
    <property type="entry name" value="HATPase_C_sf"/>
</dbReference>
<dbReference type="Proteomes" id="UP001595583">
    <property type="component" value="Unassembled WGS sequence"/>
</dbReference>
<dbReference type="EC" id="2.7.13.3" evidence="2"/>
<gene>
    <name evidence="4" type="ORF">ACFOHJ_15210</name>
</gene>
<dbReference type="Pfam" id="PF02518">
    <property type="entry name" value="HATPase_c"/>
    <property type="match status" value="1"/>
</dbReference>
<dbReference type="PANTHER" id="PTHR43065:SF42">
    <property type="entry name" value="TWO-COMPONENT SENSOR PPRA"/>
    <property type="match status" value="1"/>
</dbReference>
<dbReference type="SMART" id="SM00387">
    <property type="entry name" value="HATPase_c"/>
    <property type="match status" value="1"/>
</dbReference>
<evidence type="ECO:0000313" key="4">
    <source>
        <dbReference type="EMBL" id="MFC3207572.1"/>
    </source>
</evidence>
<evidence type="ECO:0000256" key="2">
    <source>
        <dbReference type="ARBA" id="ARBA00012438"/>
    </source>
</evidence>
<accession>A0ABV7KE87</accession>
<dbReference type="PANTHER" id="PTHR43065">
    <property type="entry name" value="SENSOR HISTIDINE KINASE"/>
    <property type="match status" value="1"/>
</dbReference>
<comment type="catalytic activity">
    <reaction evidence="1">
        <text>ATP + protein L-histidine = ADP + protein N-phospho-L-histidine.</text>
        <dbReference type="EC" id="2.7.13.3"/>
    </reaction>
</comment>
<dbReference type="GO" id="GO:0016301">
    <property type="term" value="F:kinase activity"/>
    <property type="evidence" value="ECO:0007669"/>
    <property type="project" value="UniProtKB-KW"/>
</dbReference>
<dbReference type="InterPro" id="IPR004358">
    <property type="entry name" value="Sig_transdc_His_kin-like_C"/>
</dbReference>
<dbReference type="EMBL" id="JBHRTK010000014">
    <property type="protein sequence ID" value="MFC3207572.1"/>
    <property type="molecule type" value="Genomic_DNA"/>
</dbReference>
<evidence type="ECO:0000256" key="1">
    <source>
        <dbReference type="ARBA" id="ARBA00000085"/>
    </source>
</evidence>
<dbReference type="PROSITE" id="PS50109">
    <property type="entry name" value="HIS_KIN"/>
    <property type="match status" value="1"/>
</dbReference>
<reference evidence="5" key="1">
    <citation type="journal article" date="2019" name="Int. J. Syst. Evol. Microbiol.">
        <title>The Global Catalogue of Microorganisms (GCM) 10K type strain sequencing project: providing services to taxonomists for standard genome sequencing and annotation.</title>
        <authorList>
            <consortium name="The Broad Institute Genomics Platform"/>
            <consortium name="The Broad Institute Genome Sequencing Center for Infectious Disease"/>
            <person name="Wu L."/>
            <person name="Ma J."/>
        </authorList>
    </citation>
    <scope>NUCLEOTIDE SEQUENCE [LARGE SCALE GENOMIC DNA]</scope>
    <source>
        <strain evidence="5">KCTC 52165</strain>
    </source>
</reference>
<proteinExistence type="predicted"/>
<organism evidence="4 5">
    <name type="scientific">Aquamicrobium soli</name>
    <dbReference type="NCBI Taxonomy" id="1811518"/>
    <lineage>
        <taxon>Bacteria</taxon>
        <taxon>Pseudomonadati</taxon>
        <taxon>Pseudomonadota</taxon>
        <taxon>Alphaproteobacteria</taxon>
        <taxon>Hyphomicrobiales</taxon>
        <taxon>Phyllobacteriaceae</taxon>
        <taxon>Aquamicrobium</taxon>
    </lineage>
</organism>
<keyword evidence="4" id="KW-0418">Kinase</keyword>
<evidence type="ECO:0000313" key="5">
    <source>
        <dbReference type="Proteomes" id="UP001595583"/>
    </source>
</evidence>
<dbReference type="SUPFAM" id="SSF55874">
    <property type="entry name" value="ATPase domain of HSP90 chaperone/DNA topoisomerase II/histidine kinase"/>
    <property type="match status" value="1"/>
</dbReference>
<keyword evidence="4" id="KW-0808">Transferase</keyword>
<comment type="caution">
    <text evidence="4">The sequence shown here is derived from an EMBL/GenBank/DDBJ whole genome shotgun (WGS) entry which is preliminary data.</text>
</comment>
<name>A0ABV7KE87_9HYPH</name>
<sequence length="265" mass="28186">MEVNLAEWSGQLKLDHIPFGPLQQDGNALRSHPTDSASRDRAVHDLGNLLQIVSSGIKVAERCIREGRSDDAISLLAQVDASVHRAGGFARETLQRGTAIASRFTRVEMDTFLRRLETPMRLALGSQSTLRVRASDDLPPLHCVETELENALLNLVINARQAMPFGGHVEVEACRVVGVASNADEAIVLRFSDTGHGMSEAVAARAFEPRFSARAGGNGLGLAIVSDFARALGGQASIESTSTEGTSIALYLPCGAAQHGQPPVA</sequence>
<dbReference type="InterPro" id="IPR003594">
    <property type="entry name" value="HATPase_dom"/>
</dbReference>
<dbReference type="PRINTS" id="PR00344">
    <property type="entry name" value="BCTRLSENSOR"/>
</dbReference>
<protein>
    <recommendedName>
        <fullName evidence="2">histidine kinase</fullName>
        <ecNumber evidence="2">2.7.13.3</ecNumber>
    </recommendedName>
</protein>
<feature type="domain" description="Histidine kinase" evidence="3">
    <location>
        <begin position="41"/>
        <end position="256"/>
    </location>
</feature>
<dbReference type="InterPro" id="IPR005467">
    <property type="entry name" value="His_kinase_dom"/>
</dbReference>
<dbReference type="Gene3D" id="3.30.565.10">
    <property type="entry name" value="Histidine kinase-like ATPase, C-terminal domain"/>
    <property type="match status" value="1"/>
</dbReference>
<keyword evidence="5" id="KW-1185">Reference proteome</keyword>